<dbReference type="AlphaFoldDB" id="A0A2P4UFX0"/>
<dbReference type="Pfam" id="PF11611">
    <property type="entry name" value="DUF4352"/>
    <property type="match status" value="1"/>
</dbReference>
<dbReference type="InterPro" id="IPR029051">
    <property type="entry name" value="DUF4352"/>
</dbReference>
<organism evidence="3 4">
    <name type="scientific">Actinomadura rubteroloni</name>
    <dbReference type="NCBI Taxonomy" id="1926885"/>
    <lineage>
        <taxon>Bacteria</taxon>
        <taxon>Bacillati</taxon>
        <taxon>Actinomycetota</taxon>
        <taxon>Actinomycetes</taxon>
        <taxon>Streptosporangiales</taxon>
        <taxon>Thermomonosporaceae</taxon>
        <taxon>Actinomadura</taxon>
    </lineage>
</organism>
<gene>
    <name evidence="3" type="ORF">BTM25_25550</name>
</gene>
<dbReference type="RefSeq" id="WP_103563111.1">
    <property type="nucleotide sequence ID" value="NZ_MTBP01000002.1"/>
</dbReference>
<dbReference type="PROSITE" id="PS51257">
    <property type="entry name" value="PROKAR_LIPOPROTEIN"/>
    <property type="match status" value="1"/>
</dbReference>
<evidence type="ECO:0000313" key="4">
    <source>
        <dbReference type="Proteomes" id="UP000242367"/>
    </source>
</evidence>
<sequence length="176" mass="18809">MRPRVLPAVTGLVLVLGGCSGHDRPAVYDLPARTVRPDETAVHAPPTASGELTFQVIGFTTGMTGLAGSHADRAPRGRYTRVRIVVVNTSRTDQTYDARNQKLVAADGAQYTRDLEASLIKRQPAEDLEIGAGMRVEMDLWYDIPATARPTALRVVGTAPLGSVTPTAPPADVRLP</sequence>
<evidence type="ECO:0000313" key="3">
    <source>
        <dbReference type="EMBL" id="POM23929.1"/>
    </source>
</evidence>
<reference evidence="3 4" key="1">
    <citation type="journal article" date="2017" name="Chemistry">
        <title>Isolation, Biosynthesis and Chemical Modifications of Rubterolones A-F: Rare Tropolone Alkaloids from Actinomadura sp. 5-2.</title>
        <authorList>
            <person name="Guo H."/>
            <person name="Benndorf R."/>
            <person name="Leichnitz D."/>
            <person name="Klassen J.L."/>
            <person name="Vollmers J."/>
            <person name="Gorls H."/>
            <person name="Steinacker M."/>
            <person name="Weigel C."/>
            <person name="Dahse H.M."/>
            <person name="Kaster A.K."/>
            <person name="de Beer Z.W."/>
            <person name="Poulsen M."/>
            <person name="Beemelmanns C."/>
        </authorList>
    </citation>
    <scope>NUCLEOTIDE SEQUENCE [LARGE SCALE GENOMIC DNA]</scope>
    <source>
        <strain evidence="3 4">5-2</strain>
    </source>
</reference>
<dbReference type="Gene3D" id="2.60.40.1240">
    <property type="match status" value="1"/>
</dbReference>
<dbReference type="Proteomes" id="UP000242367">
    <property type="component" value="Unassembled WGS sequence"/>
</dbReference>
<keyword evidence="1" id="KW-0732">Signal</keyword>
<feature type="domain" description="DUF4352" evidence="2">
    <location>
        <begin position="49"/>
        <end position="155"/>
    </location>
</feature>
<accession>A0A2P4UFX0</accession>
<protein>
    <submittedName>
        <fullName evidence="3">Telomeric repeat-binding factor 2</fullName>
    </submittedName>
</protein>
<comment type="caution">
    <text evidence="3">The sequence shown here is derived from an EMBL/GenBank/DDBJ whole genome shotgun (WGS) entry which is preliminary data.</text>
</comment>
<evidence type="ECO:0000259" key="2">
    <source>
        <dbReference type="Pfam" id="PF11611"/>
    </source>
</evidence>
<proteinExistence type="predicted"/>
<dbReference type="EMBL" id="MTBP01000002">
    <property type="protein sequence ID" value="POM23929.1"/>
    <property type="molecule type" value="Genomic_DNA"/>
</dbReference>
<dbReference type="InterPro" id="IPR029050">
    <property type="entry name" value="Immunoprotect_excell_Ig-like"/>
</dbReference>
<name>A0A2P4UFX0_9ACTN</name>
<keyword evidence="4" id="KW-1185">Reference proteome</keyword>
<evidence type="ECO:0000256" key="1">
    <source>
        <dbReference type="ARBA" id="ARBA00022729"/>
    </source>
</evidence>